<evidence type="ECO:0000313" key="19">
    <source>
        <dbReference type="Proteomes" id="UP000282731"/>
    </source>
</evidence>
<dbReference type="PRINTS" id="PR01438">
    <property type="entry name" value="UNVRSLSTRESS"/>
</dbReference>
<dbReference type="Proteomes" id="UP000282731">
    <property type="component" value="Chromosome"/>
</dbReference>
<dbReference type="EMBL" id="CP017150">
    <property type="protein sequence ID" value="AOP53111.1"/>
    <property type="molecule type" value="Genomic_DNA"/>
</dbReference>
<dbReference type="PATRIC" id="fig|1703.10.peg.1436"/>
<evidence type="ECO:0000313" key="10">
    <source>
        <dbReference type="EMBL" id="SMX94022.1"/>
    </source>
</evidence>
<evidence type="ECO:0000313" key="18">
    <source>
        <dbReference type="Proteomes" id="UP000234525"/>
    </source>
</evidence>
<reference evidence="3" key="1">
    <citation type="submission" date="2016-09" db="EMBL/GenBank/DDBJ databases">
        <title>Complete Genome Sequence of Brevibacterium aurantiacum SMQ-1335.</title>
        <authorList>
            <person name="de Melo A.G."/>
            <person name="Labrie S.J."/>
            <person name="Dumaresq J."/>
            <person name="Roberts R.J."/>
            <person name="Tremblay D.M."/>
            <person name="Moineau S."/>
        </authorList>
    </citation>
    <scope>NUCLEOTIDE SEQUENCE</scope>
    <source>
        <strain evidence="3">SMQ-1335</strain>
    </source>
</reference>
<dbReference type="EMBL" id="CP025334">
    <property type="protein sequence ID" value="AZT96811.1"/>
    <property type="molecule type" value="Genomic_DNA"/>
</dbReference>
<dbReference type="PANTHER" id="PTHR31964:SF113">
    <property type="entry name" value="USPA DOMAIN-CONTAINING PROTEIN"/>
    <property type="match status" value="1"/>
</dbReference>
<evidence type="ECO:0000313" key="3">
    <source>
        <dbReference type="EMBL" id="AOP53111.1"/>
    </source>
</evidence>
<dbReference type="KEGG" id="blin:BLSMQ_1401"/>
<reference evidence="16 17" key="4">
    <citation type="submission" date="2017-03" db="EMBL/GenBank/DDBJ databases">
        <authorList>
            <person name="Afonso C.L."/>
            <person name="Miller P.J."/>
            <person name="Scott M.A."/>
            <person name="Spackman E."/>
            <person name="Goraichik I."/>
            <person name="Dimitrov K.M."/>
            <person name="Suarez D.L."/>
            <person name="Swayne D.E."/>
        </authorList>
    </citation>
    <scope>NUCLEOTIDE SEQUENCE [LARGE SCALE GENOMIC DNA]</scope>
    <source>
        <strain evidence="7">6</strain>
        <strain evidence="17">6(3)</strain>
        <strain evidence="9">8</strain>
        <strain evidence="16">8(6)</strain>
        <strain evidence="8">ATCC 9175</strain>
        <strain evidence="10">CNRZ 920</strain>
    </source>
</reference>
<reference evidence="11 20" key="7">
    <citation type="submission" date="2018-10" db="EMBL/GenBank/DDBJ databases">
        <title>Brevibacterium genomes from Austrain hard cheese rinds.</title>
        <authorList>
            <person name="Anast J.M."/>
            <person name="Dzieciol M."/>
            <person name="Schultz D.L."/>
            <person name="Mann E."/>
            <person name="Wagner M."/>
            <person name="Schmitz-Esser S."/>
        </authorList>
    </citation>
    <scope>NUCLEOTIDE SEQUENCE [LARGE SCALE GENOMIC DNA]</scope>
    <source>
        <strain evidence="11 20">L261</strain>
    </source>
</reference>
<evidence type="ECO:0000313" key="7">
    <source>
        <dbReference type="EMBL" id="SMX71980.1"/>
    </source>
</evidence>
<evidence type="ECO:0000313" key="12">
    <source>
        <dbReference type="Proteomes" id="UP000094793"/>
    </source>
</evidence>
<dbReference type="InterPro" id="IPR006016">
    <property type="entry name" value="UspA"/>
</dbReference>
<dbReference type="EMBL" id="FXZG01000017">
    <property type="protein sequence ID" value="SMX94022.1"/>
    <property type="molecule type" value="Genomic_DNA"/>
</dbReference>
<organism evidence="3 12">
    <name type="scientific">Brevibacterium aurantiacum</name>
    <dbReference type="NCBI Taxonomy" id="273384"/>
    <lineage>
        <taxon>Bacteria</taxon>
        <taxon>Bacillati</taxon>
        <taxon>Actinomycetota</taxon>
        <taxon>Actinomycetes</taxon>
        <taxon>Micrococcales</taxon>
        <taxon>Brevibacteriaceae</taxon>
        <taxon>Brevibacterium</taxon>
    </lineage>
</organism>
<dbReference type="EMBL" id="FXZI01000003">
    <property type="protein sequence ID" value="SMX81892.1"/>
    <property type="molecule type" value="Genomic_DNA"/>
</dbReference>
<dbReference type="Proteomes" id="UP000094793">
    <property type="component" value="Chromosome"/>
</dbReference>
<reference evidence="13 14" key="3">
    <citation type="journal article" date="2017" name="Elife">
        <title>Extensive horizontal gene transfer in cheese-associated bacteria.</title>
        <authorList>
            <person name="Bonham K.S."/>
            <person name="Wolfe B.E."/>
            <person name="Dutton R.J."/>
        </authorList>
    </citation>
    <scope>NUCLEOTIDE SEQUENCE [LARGE SCALE GENOMIC DNA]</scope>
    <source>
        <strain evidence="6 14">962_8</strain>
        <strain evidence="5 13">JB5</strain>
    </source>
</reference>
<dbReference type="OrthoDB" id="267918at2"/>
<comment type="similarity">
    <text evidence="1">Belongs to the universal stress protein A family.</text>
</comment>
<dbReference type="Proteomes" id="UP000218620">
    <property type="component" value="Unassembled WGS sequence"/>
</dbReference>
<evidence type="ECO:0000313" key="20">
    <source>
        <dbReference type="Proteomes" id="UP000297736"/>
    </source>
</evidence>
<evidence type="ECO:0000313" key="4">
    <source>
        <dbReference type="EMBL" id="AZT96811.1"/>
    </source>
</evidence>
<dbReference type="RefSeq" id="WP_009884790.1">
    <property type="nucleotide sequence ID" value="NZ_AAGP01000040.1"/>
</dbReference>
<dbReference type="Proteomes" id="UP000234525">
    <property type="component" value="Unassembled WGS sequence"/>
</dbReference>
<reference evidence="15 18" key="5">
    <citation type="submission" date="2017-03" db="EMBL/GenBank/DDBJ databases">
        <authorList>
            <person name="Monnet C."/>
        </authorList>
    </citation>
    <scope>NUCLEOTIDE SEQUENCE [LARGE SCALE GENOMIC DNA]</scope>
    <source>
        <strain evidence="18">ATCC 9175</strain>
        <strain evidence="15">CNRZ 920</strain>
    </source>
</reference>
<evidence type="ECO:0000313" key="14">
    <source>
        <dbReference type="Proteomes" id="UP000218620"/>
    </source>
</evidence>
<dbReference type="eggNOG" id="COG0589">
    <property type="taxonomic scope" value="Bacteria"/>
</dbReference>
<dbReference type="InterPro" id="IPR014729">
    <property type="entry name" value="Rossmann-like_a/b/a_fold"/>
</dbReference>
<dbReference type="EMBL" id="NRGQ01000003">
    <property type="protein sequence ID" value="PCC44502.1"/>
    <property type="molecule type" value="Genomic_DNA"/>
</dbReference>
<keyword evidence="18" id="KW-1185">Reference proteome</keyword>
<dbReference type="EMBL" id="RHFF01000014">
    <property type="protein sequence ID" value="TGD37683.1"/>
    <property type="molecule type" value="Genomic_DNA"/>
</dbReference>
<evidence type="ECO:0000313" key="6">
    <source>
        <dbReference type="EMBL" id="PCC44502.1"/>
    </source>
</evidence>
<dbReference type="AlphaFoldDB" id="A0A1D7W265"/>
<dbReference type="Proteomes" id="UP000234300">
    <property type="component" value="Unassembled WGS sequence"/>
</dbReference>
<evidence type="ECO:0000313" key="15">
    <source>
        <dbReference type="Proteomes" id="UP000234289"/>
    </source>
</evidence>
<evidence type="ECO:0000313" key="8">
    <source>
        <dbReference type="EMBL" id="SMX74967.1"/>
    </source>
</evidence>
<dbReference type="Gene3D" id="3.40.50.620">
    <property type="entry name" value="HUPs"/>
    <property type="match status" value="2"/>
</dbReference>
<evidence type="ECO:0000313" key="16">
    <source>
        <dbReference type="Proteomes" id="UP000234300"/>
    </source>
</evidence>
<reference evidence="4 19" key="6">
    <citation type="submission" date="2017-12" db="EMBL/GenBank/DDBJ databases">
        <authorList>
            <person name="Levesque S."/>
        </authorList>
    </citation>
    <scope>NUCLEOTIDE SEQUENCE [LARGE SCALE GENOMIC DNA]</scope>
    <source>
        <strain evidence="4 19">SMQ-1420</strain>
    </source>
</reference>
<dbReference type="Proteomes" id="UP000234289">
    <property type="component" value="Unassembled WGS sequence"/>
</dbReference>
<feature type="domain" description="UspA" evidence="2">
    <location>
        <begin position="23"/>
        <end position="158"/>
    </location>
</feature>
<sequence>MNSSAGTAPITTPFDSAERDLDVMVGFDGSEHAQSALHFAAVEALSRGIGLTVVTAFSVPLMIYPNMASLPAQPEDQFRRELAEKTLSEARESLREYPGKAEFVTTQGDATGALVELSARAKLVVVGARGRGGFVGRILGSVAAALPAHAHCPTVVVPSGYQPVEAQGAERFTHGTTDSPVVAAIDGSEQSRMVLLTSAQQAEHRSGKLHIFAAMPLIDEWVYWYPELYVDESSTKTRRSELEESIEAELSWLQELHPSVDITAEVAVGEPISLIAAKTRSSALTAIGTRGRGAVKSALLGSISRGVINNAEGPVLVVPTEAMHDVTDR</sequence>
<accession>A0A2A3X6Y6</accession>
<dbReference type="InterPro" id="IPR006015">
    <property type="entry name" value="Universal_stress_UspA"/>
</dbReference>
<proteinExistence type="inferred from homology"/>
<dbReference type="Proteomes" id="UP000218377">
    <property type="component" value="Unassembled WGS sequence"/>
</dbReference>
<evidence type="ECO:0000259" key="2">
    <source>
        <dbReference type="Pfam" id="PF00582"/>
    </source>
</evidence>
<evidence type="ECO:0000313" key="17">
    <source>
        <dbReference type="Proteomes" id="UP000234327"/>
    </source>
</evidence>
<accession>A0A2H1J3U7</accession>
<dbReference type="EMBL" id="FXZB01000008">
    <property type="protein sequence ID" value="SMX74967.1"/>
    <property type="molecule type" value="Genomic_DNA"/>
</dbReference>
<evidence type="ECO:0000313" key="5">
    <source>
        <dbReference type="EMBL" id="PCC19472.1"/>
    </source>
</evidence>
<name>A0A1D7W265_BREAU</name>
<protein>
    <submittedName>
        <fullName evidence="4 7">Universal stress protein</fullName>
    </submittedName>
    <submittedName>
        <fullName evidence="3">Universal stress protein family</fullName>
    </submittedName>
</protein>
<dbReference type="Pfam" id="PF00582">
    <property type="entry name" value="Usp"/>
    <property type="match status" value="2"/>
</dbReference>
<evidence type="ECO:0000313" key="9">
    <source>
        <dbReference type="EMBL" id="SMX81892.1"/>
    </source>
</evidence>
<evidence type="ECO:0000313" key="13">
    <source>
        <dbReference type="Proteomes" id="UP000218377"/>
    </source>
</evidence>
<feature type="domain" description="UspA" evidence="2">
    <location>
        <begin position="181"/>
        <end position="319"/>
    </location>
</feature>
<accession>A0A1D7W265</accession>
<dbReference type="PANTHER" id="PTHR31964">
    <property type="entry name" value="ADENINE NUCLEOTIDE ALPHA HYDROLASES-LIKE SUPERFAMILY PROTEIN"/>
    <property type="match status" value="1"/>
</dbReference>
<reference evidence="4 19" key="8">
    <citation type="submission" date="2019-01" db="EMBL/GenBank/DDBJ databases">
        <title>Comparative genomic analysis of Brevibacterium aurantiacum sheds light on its evolution and its adaptation to smear-ripened cheeses.</title>
        <authorList>
            <person name="Moineau S."/>
        </authorList>
    </citation>
    <scope>NUCLEOTIDE SEQUENCE [LARGE SCALE GENOMIC DNA]</scope>
    <source>
        <strain evidence="4 19">SMQ-1420</strain>
    </source>
</reference>
<dbReference type="EMBL" id="FXYZ01000003">
    <property type="protein sequence ID" value="SMX71980.1"/>
    <property type="molecule type" value="Genomic_DNA"/>
</dbReference>
<evidence type="ECO:0000256" key="1">
    <source>
        <dbReference type="ARBA" id="ARBA00008791"/>
    </source>
</evidence>
<dbReference type="Proteomes" id="UP000234327">
    <property type="component" value="Unassembled WGS sequence"/>
</dbReference>
<reference evidence="12" key="2">
    <citation type="submission" date="2016-09" db="EMBL/GenBank/DDBJ databases">
        <title>Complete Genome Sequence of Brevibacterium linens SMQ-1335.</title>
        <authorList>
            <person name="de Melo A.G."/>
            <person name="Labrie S.J."/>
            <person name="Dumaresq J."/>
            <person name="Roberts R.J."/>
            <person name="Tremblay D.M."/>
            <person name="Moineau S."/>
        </authorList>
    </citation>
    <scope>NUCLEOTIDE SEQUENCE [LARGE SCALE GENOMIC DNA]</scope>
    <source>
        <strain evidence="12">SMQ-1335</strain>
    </source>
</reference>
<dbReference type="Proteomes" id="UP000297736">
    <property type="component" value="Unassembled WGS sequence"/>
</dbReference>
<dbReference type="EMBL" id="NRGX01000001">
    <property type="protein sequence ID" value="PCC19472.1"/>
    <property type="molecule type" value="Genomic_DNA"/>
</dbReference>
<evidence type="ECO:0000313" key="11">
    <source>
        <dbReference type="EMBL" id="TGD37683.1"/>
    </source>
</evidence>
<dbReference type="SUPFAM" id="SSF52402">
    <property type="entry name" value="Adenine nucleotide alpha hydrolases-like"/>
    <property type="match status" value="2"/>
</dbReference>
<gene>
    <name evidence="8" type="ORF">BAUR9175_01357</name>
    <name evidence="10" type="ORF">BAUR920_02750</name>
    <name evidence="7" type="ORF">BAURA63_00990</name>
    <name evidence="9" type="ORF">BAURA86_01226</name>
    <name evidence="3" type="ORF">BLSMQ_1401</name>
    <name evidence="6" type="ORF">CIK65_02660</name>
    <name evidence="5" type="ORF">CIK79_14955</name>
    <name evidence="4" type="ORF">CXR27_07175</name>
    <name evidence="11" type="ORF">EB834_13975</name>
</gene>